<keyword evidence="6" id="KW-0547">Nucleotide-binding</keyword>
<keyword evidence="5 14" id="KW-0812">Transmembrane</keyword>
<dbReference type="CDD" id="cd05387">
    <property type="entry name" value="BY-kinase"/>
    <property type="match status" value="1"/>
</dbReference>
<evidence type="ECO:0000256" key="4">
    <source>
        <dbReference type="ARBA" id="ARBA00022679"/>
    </source>
</evidence>
<evidence type="ECO:0000256" key="12">
    <source>
        <dbReference type="ARBA" id="ARBA00053015"/>
    </source>
</evidence>
<dbReference type="NCBIfam" id="TIGR01007">
    <property type="entry name" value="eps_fam"/>
    <property type="match status" value="1"/>
</dbReference>
<evidence type="ECO:0000313" key="17">
    <source>
        <dbReference type="EMBL" id="SHE33697.1"/>
    </source>
</evidence>
<name>A0A1M4SP30_9BACE</name>
<dbReference type="GO" id="GO:0042802">
    <property type="term" value="F:identical protein binding"/>
    <property type="evidence" value="ECO:0007669"/>
    <property type="project" value="UniProtKB-ARBA"/>
</dbReference>
<comment type="catalytic activity">
    <reaction evidence="12">
        <text>L-tyrosyl-[protein] + ATP = O-phospho-L-tyrosyl-[protein] + ADP + H(+)</text>
        <dbReference type="Rhea" id="RHEA:10596"/>
        <dbReference type="Rhea" id="RHEA-COMP:10136"/>
        <dbReference type="Rhea" id="RHEA-COMP:20101"/>
        <dbReference type="ChEBI" id="CHEBI:15378"/>
        <dbReference type="ChEBI" id="CHEBI:30616"/>
        <dbReference type="ChEBI" id="CHEBI:46858"/>
        <dbReference type="ChEBI" id="CHEBI:61978"/>
        <dbReference type="ChEBI" id="CHEBI:456216"/>
    </reaction>
</comment>
<dbReference type="FunFam" id="3.40.50.300:FF:000527">
    <property type="entry name" value="Tyrosine-protein kinase etk"/>
    <property type="match status" value="1"/>
</dbReference>
<dbReference type="STRING" id="871325.SAMN05444349_101197"/>
<dbReference type="PANTHER" id="PTHR32309">
    <property type="entry name" value="TYROSINE-PROTEIN KINASE"/>
    <property type="match status" value="1"/>
</dbReference>
<keyword evidence="7" id="KW-0418">Kinase</keyword>
<evidence type="ECO:0000256" key="7">
    <source>
        <dbReference type="ARBA" id="ARBA00022777"/>
    </source>
</evidence>
<proteinExistence type="inferred from homology"/>
<evidence type="ECO:0000256" key="2">
    <source>
        <dbReference type="ARBA" id="ARBA00008883"/>
    </source>
</evidence>
<gene>
    <name evidence="17" type="ORF">SAMN05444349_101197</name>
</gene>
<dbReference type="Gene3D" id="3.40.50.300">
    <property type="entry name" value="P-loop containing nucleotide triphosphate hydrolases"/>
    <property type="match status" value="1"/>
</dbReference>
<keyword evidence="18" id="KW-1185">Reference proteome</keyword>
<dbReference type="PANTHER" id="PTHR32309:SF13">
    <property type="entry name" value="FERRIC ENTEROBACTIN TRANSPORT PROTEIN FEPE"/>
    <property type="match status" value="1"/>
</dbReference>
<evidence type="ECO:0000256" key="8">
    <source>
        <dbReference type="ARBA" id="ARBA00022840"/>
    </source>
</evidence>
<evidence type="ECO:0000256" key="13">
    <source>
        <dbReference type="SAM" id="Coils"/>
    </source>
</evidence>
<evidence type="ECO:0000259" key="16">
    <source>
        <dbReference type="Pfam" id="PF13807"/>
    </source>
</evidence>
<evidence type="ECO:0000256" key="14">
    <source>
        <dbReference type="SAM" id="Phobius"/>
    </source>
</evidence>
<evidence type="ECO:0000256" key="10">
    <source>
        <dbReference type="ARBA" id="ARBA00023136"/>
    </source>
</evidence>
<organism evidence="17 18">
    <name type="scientific">Bacteroides faecichinchillae</name>
    <dbReference type="NCBI Taxonomy" id="871325"/>
    <lineage>
        <taxon>Bacteria</taxon>
        <taxon>Pseudomonadati</taxon>
        <taxon>Bacteroidota</taxon>
        <taxon>Bacteroidia</taxon>
        <taxon>Bacteroidales</taxon>
        <taxon>Bacteroidaceae</taxon>
        <taxon>Bacteroides</taxon>
    </lineage>
</organism>
<dbReference type="InterPro" id="IPR032807">
    <property type="entry name" value="GNVR"/>
</dbReference>
<reference evidence="17 18" key="1">
    <citation type="submission" date="2016-11" db="EMBL/GenBank/DDBJ databases">
        <authorList>
            <person name="Jaros S."/>
            <person name="Januszkiewicz K."/>
            <person name="Wedrychowicz H."/>
        </authorList>
    </citation>
    <scope>NUCLEOTIDE SEQUENCE [LARGE SCALE GENOMIC DNA]</scope>
    <source>
        <strain evidence="17 18">DSM 26883</strain>
    </source>
</reference>
<accession>A0A1M4SP30</accession>
<evidence type="ECO:0000256" key="6">
    <source>
        <dbReference type="ARBA" id="ARBA00022741"/>
    </source>
</evidence>
<keyword evidence="4" id="KW-0808">Transferase</keyword>
<dbReference type="SUPFAM" id="SSF52540">
    <property type="entry name" value="P-loop containing nucleoside triphosphate hydrolases"/>
    <property type="match status" value="1"/>
</dbReference>
<comment type="similarity">
    <text evidence="2">Belongs to the etk/wzc family.</text>
</comment>
<dbReference type="Pfam" id="PF13807">
    <property type="entry name" value="GNVR"/>
    <property type="match status" value="1"/>
</dbReference>
<dbReference type="InterPro" id="IPR003856">
    <property type="entry name" value="LPS_length_determ_N"/>
</dbReference>
<protein>
    <submittedName>
        <fullName evidence="17">Capsular exopolysaccharide family</fullName>
    </submittedName>
</protein>
<keyword evidence="13" id="KW-0175">Coiled coil</keyword>
<dbReference type="InterPro" id="IPR005702">
    <property type="entry name" value="Wzc-like_C"/>
</dbReference>
<comment type="subcellular location">
    <subcellularLocation>
        <location evidence="1">Cell membrane</location>
        <topology evidence="1">Multi-pass membrane protein</topology>
    </subcellularLocation>
</comment>
<evidence type="ECO:0000256" key="11">
    <source>
        <dbReference type="ARBA" id="ARBA00023137"/>
    </source>
</evidence>
<dbReference type="GO" id="GO:0005886">
    <property type="term" value="C:plasma membrane"/>
    <property type="evidence" value="ECO:0007669"/>
    <property type="project" value="UniProtKB-SubCell"/>
</dbReference>
<evidence type="ECO:0000313" key="18">
    <source>
        <dbReference type="Proteomes" id="UP000184436"/>
    </source>
</evidence>
<feature type="domain" description="Tyrosine-protein kinase G-rich" evidence="16">
    <location>
        <begin position="448"/>
        <end position="524"/>
    </location>
</feature>
<keyword evidence="11" id="KW-0829">Tyrosine-protein kinase</keyword>
<sequence length="801" mass="88980">MKENSYGEVNVVNEEEIDLRELIFSYLSYWPWIITSVFLCFVGAWLYLYFTPPVYRVSGSIIIKDEKKEGNVGTAIGLENLGLGGMITASQNMDNEMEVLCSKSLLKKVVNDLELYITYKNEDEFPAKELYKSSPVIVSLTPQEADKLSESVLIDMKFSPVDGLEVKVNVGDSLYSCNFNQLPAVLPTDVGTFGFMINDSFQAGERKEVSHVSAVISQPMKVAKGYLNALTIKPTSKTTSVAIISLENTNSRRGRDFINKLLEMYNQNANNDKNEVAEKTRDFINTRIEIINKELGNTEEKLETFKRNAGLTNISSDAELALEGNAEYEKKRVANGTQINLIHDLVTYINDSSNEFEVLPGNIGLSDGGLSTQIDRYNELILERKRLLNTSTENNPAIINLTASIQAMKTNVRATMNGVLQGLLITKADLDREAKRFSRRISDAPGQERQYVSITRQQEIKAGLYLMLLQKREENAITLAATANNAKIIDEPIADDVPVSPRRLIIYLIALILGMGVPAAAIFLIRLFKFKIEDRTDVEKLTKIPIVGSIPLADEKQEKQGSIVVFENQNNLMSEAFRNIRTKLQFMIHDGGKVIMVTSTISDEGKSFVASNLAISLSLMGKRVVIVGLDLRKPGLNKVFSILPQKSGITQYLANPATTELVDLIQPSGINSDLYVLPGGTIPPNPTELLARDTLDKAIQVLKERFDYVILDTAPIGMVTDTLVIGRVADLSVYVCRSGYTRKGEYMLINELAESGKLPELCTIINGEDLSKRKYGYYGYGKYGGKYGYGKGYGYGQNVSK</sequence>
<evidence type="ECO:0000256" key="5">
    <source>
        <dbReference type="ARBA" id="ARBA00022692"/>
    </source>
</evidence>
<dbReference type="Pfam" id="PF02706">
    <property type="entry name" value="Wzz"/>
    <property type="match status" value="1"/>
</dbReference>
<evidence type="ECO:0000259" key="15">
    <source>
        <dbReference type="Pfam" id="PF02706"/>
    </source>
</evidence>
<feature type="transmembrane region" description="Helical" evidence="14">
    <location>
        <begin position="504"/>
        <end position="525"/>
    </location>
</feature>
<evidence type="ECO:0000256" key="3">
    <source>
        <dbReference type="ARBA" id="ARBA00022475"/>
    </source>
</evidence>
<feature type="transmembrane region" description="Helical" evidence="14">
    <location>
        <begin position="29"/>
        <end position="50"/>
    </location>
</feature>
<feature type="domain" description="Polysaccharide chain length determinant N-terminal" evidence="15">
    <location>
        <begin position="15"/>
        <end position="113"/>
    </location>
</feature>
<dbReference type="GO" id="GO:0004713">
    <property type="term" value="F:protein tyrosine kinase activity"/>
    <property type="evidence" value="ECO:0007669"/>
    <property type="project" value="UniProtKB-KW"/>
</dbReference>
<keyword evidence="10 14" id="KW-0472">Membrane</keyword>
<dbReference type="GO" id="GO:0005524">
    <property type="term" value="F:ATP binding"/>
    <property type="evidence" value="ECO:0007669"/>
    <property type="project" value="UniProtKB-KW"/>
</dbReference>
<evidence type="ECO:0000256" key="9">
    <source>
        <dbReference type="ARBA" id="ARBA00022989"/>
    </source>
</evidence>
<dbReference type="InterPro" id="IPR050445">
    <property type="entry name" value="Bact_polysacc_biosynth/exp"/>
</dbReference>
<dbReference type="AlphaFoldDB" id="A0A1M4SP30"/>
<evidence type="ECO:0000256" key="1">
    <source>
        <dbReference type="ARBA" id="ARBA00004651"/>
    </source>
</evidence>
<dbReference type="OrthoDB" id="9794577at2"/>
<dbReference type="RefSeq" id="WP_073349005.1">
    <property type="nucleotide sequence ID" value="NZ_FQVD01000001.1"/>
</dbReference>
<keyword evidence="9 14" id="KW-1133">Transmembrane helix</keyword>
<dbReference type="InterPro" id="IPR027417">
    <property type="entry name" value="P-loop_NTPase"/>
</dbReference>
<feature type="coiled-coil region" evidence="13">
    <location>
        <begin position="262"/>
        <end position="308"/>
    </location>
</feature>
<dbReference type="Proteomes" id="UP000184436">
    <property type="component" value="Unassembled WGS sequence"/>
</dbReference>
<keyword evidence="3" id="KW-1003">Cell membrane</keyword>
<keyword evidence="8" id="KW-0067">ATP-binding</keyword>
<dbReference type="EMBL" id="FQVD01000001">
    <property type="protein sequence ID" value="SHE33697.1"/>
    <property type="molecule type" value="Genomic_DNA"/>
</dbReference>